<dbReference type="InterPro" id="IPR009327">
    <property type="entry name" value="Cupin_DUF985"/>
</dbReference>
<proteinExistence type="predicted"/>
<accession>A0A919G2N0</accession>
<sequence length="191" mass="20290">MSGHAPHGGERMRSPNITVRELAAHYGLDPMPLEGGLFRRTWAGPELPGGRPAGSAIIVLLSAPDEQFSAMHRLPGDEVWHFYLGDPVELLLLDPDGGIRTVVLGQDVLAGQHVQFTVPGGTWMGGRVADGGEWSLFGCTMAPGFTSDDYEGGDADALCARYPEAAARIRRLVRTGVPLRHPAGSEGAVTP</sequence>
<dbReference type="InterPro" id="IPR014710">
    <property type="entry name" value="RmlC-like_jellyroll"/>
</dbReference>
<gene>
    <name evidence="2" type="ORF">GCM10018793_24130</name>
</gene>
<dbReference type="Gene3D" id="2.60.120.10">
    <property type="entry name" value="Jelly Rolls"/>
    <property type="match status" value="1"/>
</dbReference>
<dbReference type="InterPro" id="IPR011051">
    <property type="entry name" value="RmlC_Cupin_sf"/>
</dbReference>
<dbReference type="Pfam" id="PF06172">
    <property type="entry name" value="Cupin_5"/>
    <property type="match status" value="1"/>
</dbReference>
<name>A0A919G2N0_9ACTN</name>
<dbReference type="EMBL" id="BNCD01000005">
    <property type="protein sequence ID" value="GHH76973.1"/>
    <property type="molecule type" value="Genomic_DNA"/>
</dbReference>
<dbReference type="PANTHER" id="PTHR33387">
    <property type="entry name" value="RMLC-LIKE JELLY ROLL FOLD PROTEIN"/>
    <property type="match status" value="1"/>
</dbReference>
<reference evidence="2" key="2">
    <citation type="submission" date="2020-09" db="EMBL/GenBank/DDBJ databases">
        <authorList>
            <person name="Sun Q."/>
            <person name="Ohkuma M."/>
        </authorList>
    </citation>
    <scope>NUCLEOTIDE SEQUENCE</scope>
    <source>
        <strain evidence="2">JCM 5069</strain>
    </source>
</reference>
<dbReference type="AlphaFoldDB" id="A0A919G2N0"/>
<dbReference type="InterPro" id="IPR039935">
    <property type="entry name" value="YML079W-like"/>
</dbReference>
<evidence type="ECO:0000313" key="3">
    <source>
        <dbReference type="Proteomes" id="UP000603708"/>
    </source>
</evidence>
<evidence type="ECO:0000259" key="1">
    <source>
        <dbReference type="Pfam" id="PF06172"/>
    </source>
</evidence>
<dbReference type="SUPFAM" id="SSF51182">
    <property type="entry name" value="RmlC-like cupins"/>
    <property type="match status" value="1"/>
</dbReference>
<feature type="domain" description="DUF985" evidence="1">
    <location>
        <begin position="21"/>
        <end position="151"/>
    </location>
</feature>
<dbReference type="PANTHER" id="PTHR33387:SF3">
    <property type="entry name" value="DUF985 DOMAIN-CONTAINING PROTEIN"/>
    <property type="match status" value="1"/>
</dbReference>
<protein>
    <submittedName>
        <fullName evidence="2">Cupin</fullName>
    </submittedName>
</protein>
<reference evidence="2" key="1">
    <citation type="journal article" date="2014" name="Int. J. Syst. Evol. Microbiol.">
        <title>Complete genome sequence of Corynebacterium casei LMG S-19264T (=DSM 44701T), isolated from a smear-ripened cheese.</title>
        <authorList>
            <consortium name="US DOE Joint Genome Institute (JGI-PGF)"/>
            <person name="Walter F."/>
            <person name="Albersmeier A."/>
            <person name="Kalinowski J."/>
            <person name="Ruckert C."/>
        </authorList>
    </citation>
    <scope>NUCLEOTIDE SEQUENCE</scope>
    <source>
        <strain evidence="2">JCM 5069</strain>
    </source>
</reference>
<dbReference type="Proteomes" id="UP000603708">
    <property type="component" value="Unassembled WGS sequence"/>
</dbReference>
<keyword evidence="3" id="KW-1185">Reference proteome</keyword>
<organism evidence="2 3">
    <name type="scientific">Streptomyces sulfonofaciens</name>
    <dbReference type="NCBI Taxonomy" id="68272"/>
    <lineage>
        <taxon>Bacteria</taxon>
        <taxon>Bacillati</taxon>
        <taxon>Actinomycetota</taxon>
        <taxon>Actinomycetes</taxon>
        <taxon>Kitasatosporales</taxon>
        <taxon>Streptomycetaceae</taxon>
        <taxon>Streptomyces</taxon>
    </lineage>
</organism>
<dbReference type="CDD" id="cd06121">
    <property type="entry name" value="cupin_YML079wp"/>
    <property type="match status" value="1"/>
</dbReference>
<evidence type="ECO:0000313" key="2">
    <source>
        <dbReference type="EMBL" id="GHH76973.1"/>
    </source>
</evidence>
<comment type="caution">
    <text evidence="2">The sequence shown here is derived from an EMBL/GenBank/DDBJ whole genome shotgun (WGS) entry which is preliminary data.</text>
</comment>